<dbReference type="PROSITE" id="PS51186">
    <property type="entry name" value="GNAT"/>
    <property type="match status" value="1"/>
</dbReference>
<sequence length="156" mass="18052">MHKPVIRPARPDEYDAIAQLWMESWCSTGLETPSDKLLVFLKERVPREVAGGWSLYVADDGGRLAAMLAINVPRLYLDQLMIAPSHQGHSLGRRLLAFTRALLPDEIWLRCAEGNEKAWRWYEREGFVLEKEEADAVHGRMMKYYRWKQADRPPGD</sequence>
<feature type="domain" description="N-acetyltransferase" evidence="3">
    <location>
        <begin position="4"/>
        <end position="146"/>
    </location>
</feature>
<dbReference type="Gene3D" id="3.40.630.30">
    <property type="match status" value="1"/>
</dbReference>
<accession>A0ABY3R4W3</accession>
<dbReference type="EMBL" id="CP088156">
    <property type="protein sequence ID" value="UFZ02233.1"/>
    <property type="molecule type" value="Genomic_DNA"/>
</dbReference>
<dbReference type="Proteomes" id="UP001431010">
    <property type="component" value="Chromosome"/>
</dbReference>
<evidence type="ECO:0000256" key="2">
    <source>
        <dbReference type="ARBA" id="ARBA00023315"/>
    </source>
</evidence>
<dbReference type="RefSeq" id="WP_231318023.1">
    <property type="nucleotide sequence ID" value="NZ_CP088156.1"/>
</dbReference>
<dbReference type="InterPro" id="IPR016181">
    <property type="entry name" value="Acyl_CoA_acyltransferase"/>
</dbReference>
<dbReference type="PANTHER" id="PTHR43420">
    <property type="entry name" value="ACETYLTRANSFERASE"/>
    <property type="match status" value="1"/>
</dbReference>
<evidence type="ECO:0000313" key="5">
    <source>
        <dbReference type="Proteomes" id="UP001431010"/>
    </source>
</evidence>
<dbReference type="CDD" id="cd04301">
    <property type="entry name" value="NAT_SF"/>
    <property type="match status" value="1"/>
</dbReference>
<dbReference type="InterPro" id="IPR000182">
    <property type="entry name" value="GNAT_dom"/>
</dbReference>
<evidence type="ECO:0000256" key="1">
    <source>
        <dbReference type="ARBA" id="ARBA00022679"/>
    </source>
</evidence>
<dbReference type="SUPFAM" id="SSF55729">
    <property type="entry name" value="Acyl-CoA N-acyltransferases (Nat)"/>
    <property type="match status" value="1"/>
</dbReference>
<dbReference type="InterPro" id="IPR050680">
    <property type="entry name" value="YpeA/RimI_acetyltransf"/>
</dbReference>
<reference evidence="4" key="1">
    <citation type="journal article" date="2024" name="Antonie Van Leeuwenhoek">
        <title>Bradyrhizobium ontarionense sp. nov., a novel bacterial symbiont isolated from Aeschynomene indica (Indian jointvetch), harbours photosynthesis, nitrogen fixation and nitrous oxide (N2O) reductase genes.</title>
        <authorList>
            <person name="Bromfield E.S.P."/>
            <person name="Cloutier S."/>
        </authorList>
    </citation>
    <scope>NUCLEOTIDE SEQUENCE</scope>
    <source>
        <strain evidence="4">A19</strain>
    </source>
</reference>
<proteinExistence type="predicted"/>
<keyword evidence="2" id="KW-0012">Acyltransferase</keyword>
<organism evidence="4 5">
    <name type="scientific">Bradyrhizobium ontarionense</name>
    <dbReference type="NCBI Taxonomy" id="2898149"/>
    <lineage>
        <taxon>Bacteria</taxon>
        <taxon>Pseudomonadati</taxon>
        <taxon>Pseudomonadota</taxon>
        <taxon>Alphaproteobacteria</taxon>
        <taxon>Hyphomicrobiales</taxon>
        <taxon>Nitrobacteraceae</taxon>
        <taxon>Bradyrhizobium</taxon>
    </lineage>
</organism>
<protein>
    <submittedName>
        <fullName evidence="4">GNAT family N-acetyltransferase</fullName>
    </submittedName>
</protein>
<evidence type="ECO:0000313" key="4">
    <source>
        <dbReference type="EMBL" id="UFZ02233.1"/>
    </source>
</evidence>
<keyword evidence="5" id="KW-1185">Reference proteome</keyword>
<gene>
    <name evidence="4" type="ORF">LQG66_23400</name>
</gene>
<dbReference type="Pfam" id="PF00583">
    <property type="entry name" value="Acetyltransf_1"/>
    <property type="match status" value="1"/>
</dbReference>
<evidence type="ECO:0000259" key="3">
    <source>
        <dbReference type="PROSITE" id="PS51186"/>
    </source>
</evidence>
<name>A0ABY3R4W3_9BRAD</name>
<keyword evidence="1" id="KW-0808">Transferase</keyword>